<dbReference type="OrthoDB" id="62364at2759"/>
<gene>
    <name evidence="11" type="ORF">NEZAVI_LOCUS11977</name>
</gene>
<feature type="domain" description="RUN" evidence="10">
    <location>
        <begin position="41"/>
        <end position="179"/>
    </location>
</feature>
<keyword evidence="2" id="KW-0597">Phosphoprotein</keyword>
<evidence type="ECO:0000256" key="6">
    <source>
        <dbReference type="ARBA" id="ARBA00022771"/>
    </source>
</evidence>
<evidence type="ECO:0000256" key="3">
    <source>
        <dbReference type="ARBA" id="ARBA00022723"/>
    </source>
</evidence>
<dbReference type="InterPro" id="IPR004012">
    <property type="entry name" value="Run_dom"/>
</dbReference>
<evidence type="ECO:0000259" key="10">
    <source>
        <dbReference type="PROSITE" id="PS50826"/>
    </source>
</evidence>
<keyword evidence="12" id="KW-1185">Reference proteome</keyword>
<organism evidence="11 12">
    <name type="scientific">Nezara viridula</name>
    <name type="common">Southern green stink bug</name>
    <name type="synonym">Cimex viridulus</name>
    <dbReference type="NCBI Taxonomy" id="85310"/>
    <lineage>
        <taxon>Eukaryota</taxon>
        <taxon>Metazoa</taxon>
        <taxon>Ecdysozoa</taxon>
        <taxon>Arthropoda</taxon>
        <taxon>Hexapoda</taxon>
        <taxon>Insecta</taxon>
        <taxon>Pterygota</taxon>
        <taxon>Neoptera</taxon>
        <taxon>Paraneoptera</taxon>
        <taxon>Hemiptera</taxon>
        <taxon>Heteroptera</taxon>
        <taxon>Panheteroptera</taxon>
        <taxon>Pentatomomorpha</taxon>
        <taxon>Pentatomoidea</taxon>
        <taxon>Pentatomidae</taxon>
        <taxon>Pentatominae</taxon>
        <taxon>Nezara</taxon>
    </lineage>
</organism>
<dbReference type="SMART" id="SM01175">
    <property type="entry name" value="DUF4206"/>
    <property type="match status" value="1"/>
</dbReference>
<feature type="region of interest" description="Disordered" evidence="9">
    <location>
        <begin position="278"/>
        <end position="306"/>
    </location>
</feature>
<dbReference type="GO" id="GO:0008270">
    <property type="term" value="F:zinc ion binding"/>
    <property type="evidence" value="ECO:0007669"/>
    <property type="project" value="UniProtKB-KW"/>
</dbReference>
<dbReference type="InterPro" id="IPR025258">
    <property type="entry name" value="RH_dom"/>
</dbReference>
<protein>
    <recommendedName>
        <fullName evidence="10">RUN domain-containing protein</fullName>
    </recommendedName>
</protein>
<dbReference type="EMBL" id="OV725081">
    <property type="protein sequence ID" value="CAH1403363.1"/>
    <property type="molecule type" value="Genomic_DNA"/>
</dbReference>
<evidence type="ECO:0000256" key="1">
    <source>
        <dbReference type="ARBA" id="ARBA00004603"/>
    </source>
</evidence>
<dbReference type="SUPFAM" id="SSF140741">
    <property type="entry name" value="RUN domain-like"/>
    <property type="match status" value="1"/>
</dbReference>
<keyword evidence="3" id="KW-0479">Metal-binding</keyword>
<evidence type="ECO:0000256" key="8">
    <source>
        <dbReference type="ARBA" id="ARBA00023006"/>
    </source>
</evidence>
<keyword evidence="8" id="KW-0072">Autophagy</keyword>
<dbReference type="InterPro" id="IPR037213">
    <property type="entry name" value="Run_dom_sf"/>
</dbReference>
<keyword evidence="5" id="KW-0967">Endosome</keyword>
<evidence type="ECO:0000313" key="11">
    <source>
        <dbReference type="EMBL" id="CAH1403363.1"/>
    </source>
</evidence>
<comment type="subcellular location">
    <subcellularLocation>
        <location evidence="1">Late endosome</location>
    </subcellularLocation>
</comment>
<dbReference type="PROSITE" id="PS50826">
    <property type="entry name" value="RUN"/>
    <property type="match status" value="1"/>
</dbReference>
<keyword evidence="7" id="KW-0862">Zinc</keyword>
<dbReference type="AlphaFoldDB" id="A0A9P0HIV0"/>
<dbReference type="Pfam" id="PF13901">
    <property type="entry name" value="RH_dom"/>
    <property type="match status" value="1"/>
</dbReference>
<dbReference type="Gene3D" id="1.20.58.900">
    <property type="match status" value="1"/>
</dbReference>
<evidence type="ECO:0000313" key="12">
    <source>
        <dbReference type="Proteomes" id="UP001152798"/>
    </source>
</evidence>
<dbReference type="InterPro" id="IPR051366">
    <property type="entry name" value="DEF8"/>
</dbReference>
<sequence length="645" mass="73077">MKSFLRGLEMRRRESSVKELLTTEVMTTVKSIQFEFSQECEASGETINSLCNVLEAMFIHGLKESLADRMTSVLGDPDQRPSPEFWSVLMIFSHSEVIKQITKLSQITTDVGRSRAWLRLSLNEGMITSYLMMISQDNSSLSPYYKRFAFLRDLEALGVVTKLLEGLAGFSFSLPTNSSVLNNWSNAPLLLAGLWTPPMKEVPISVGTDIAKGLPVDNDKSETISVSSIPSSSGKYVEDEAFKKILGTPVEGSPLHSHMNLYDSEEKSTNDVEFPFEAASTSTDVPPPSKVMNTDDNQSEEEESGLDVQLISSADEEKMADNSTLESYHKIIDSYKVDNSTMQKPNIDDIINKFGPNINKPISPKRQSTSQRMLKSQTSNDFEVIEESAINFNIPEFKSLVEQLGKIRNEKGLVDQNFSCKECGQLIGLSFGNVSVCSLTGCYYCPDCFKSSEFPLPGRILHNWDFSRYVVCGKVATFLQEIQDFPLFDVRKINPKLYLVFSEMSSLQKLRLQLNFLRIYLFTCHDSVKERIKRILWPREYLYEHVHLYSLTDLFDIPSGKLVDLLKRAIKISIDHVLTCQLCSQKGFICEVCHDDKAIYPFDIETTHRCPSCRTVYHLSCKKDICPKCDRIKKRKENAKSMPDL</sequence>
<proteinExistence type="predicted"/>
<dbReference type="InterPro" id="IPR047326">
    <property type="entry name" value="RUN_PLEKHM1"/>
</dbReference>
<evidence type="ECO:0000256" key="5">
    <source>
        <dbReference type="ARBA" id="ARBA00022753"/>
    </source>
</evidence>
<dbReference type="SMART" id="SM00593">
    <property type="entry name" value="RUN"/>
    <property type="match status" value="1"/>
</dbReference>
<keyword evidence="6" id="KW-0863">Zinc-finger</keyword>
<name>A0A9P0HIV0_NEZVI</name>
<evidence type="ECO:0000256" key="7">
    <source>
        <dbReference type="ARBA" id="ARBA00022833"/>
    </source>
</evidence>
<reference evidence="11" key="1">
    <citation type="submission" date="2022-01" db="EMBL/GenBank/DDBJ databases">
        <authorList>
            <person name="King R."/>
        </authorList>
    </citation>
    <scope>NUCLEOTIDE SEQUENCE</scope>
</reference>
<evidence type="ECO:0000256" key="9">
    <source>
        <dbReference type="SAM" id="MobiDB-lite"/>
    </source>
</evidence>
<evidence type="ECO:0000256" key="4">
    <source>
        <dbReference type="ARBA" id="ARBA00022737"/>
    </source>
</evidence>
<accession>A0A9P0HIV0</accession>
<dbReference type="CDD" id="cd17679">
    <property type="entry name" value="RUN_PLEKHM1"/>
    <property type="match status" value="1"/>
</dbReference>
<dbReference type="PANTHER" id="PTHR12326:SF12">
    <property type="entry name" value="PLECKSTRIN HOMOLOGY AND RUN DOMAIN CONTAINING M1"/>
    <property type="match status" value="1"/>
</dbReference>
<evidence type="ECO:0000256" key="2">
    <source>
        <dbReference type="ARBA" id="ARBA00022553"/>
    </source>
</evidence>
<dbReference type="GO" id="GO:0006914">
    <property type="term" value="P:autophagy"/>
    <property type="evidence" value="ECO:0007669"/>
    <property type="project" value="UniProtKB-KW"/>
</dbReference>
<dbReference type="PANTHER" id="PTHR12326">
    <property type="entry name" value="PLECKSTRIN HOMOLOGY DOMAIN CONTAINING PROTEIN"/>
    <property type="match status" value="1"/>
</dbReference>
<dbReference type="GO" id="GO:0005770">
    <property type="term" value="C:late endosome"/>
    <property type="evidence" value="ECO:0007669"/>
    <property type="project" value="UniProtKB-SubCell"/>
</dbReference>
<dbReference type="Pfam" id="PF02759">
    <property type="entry name" value="RUN"/>
    <property type="match status" value="1"/>
</dbReference>
<keyword evidence="4" id="KW-0677">Repeat</keyword>
<dbReference type="Proteomes" id="UP001152798">
    <property type="component" value="Chromosome 5"/>
</dbReference>